<evidence type="ECO:0000256" key="8">
    <source>
        <dbReference type="SAM" id="Coils"/>
    </source>
</evidence>
<organism evidence="13 14">
    <name type="scientific">Paenibacillus typhae</name>
    <dbReference type="NCBI Taxonomy" id="1174501"/>
    <lineage>
        <taxon>Bacteria</taxon>
        <taxon>Bacillati</taxon>
        <taxon>Bacillota</taxon>
        <taxon>Bacilli</taxon>
        <taxon>Bacillales</taxon>
        <taxon>Paenibacillaceae</taxon>
        <taxon>Paenibacillus</taxon>
    </lineage>
</organism>
<keyword evidence="9" id="KW-0812">Transmembrane</keyword>
<accession>A0A1G8XQT4</accession>
<dbReference type="AlphaFoldDB" id="A0A1G8XQT4"/>
<dbReference type="GO" id="GO:0005886">
    <property type="term" value="C:plasma membrane"/>
    <property type="evidence" value="ECO:0007669"/>
    <property type="project" value="UniProtKB-SubCell"/>
</dbReference>
<keyword evidence="14" id="KW-1185">Reference proteome</keyword>
<evidence type="ECO:0000256" key="3">
    <source>
        <dbReference type="ARBA" id="ARBA00022519"/>
    </source>
</evidence>
<dbReference type="PROSITE" id="PS50885">
    <property type="entry name" value="HAMP"/>
    <property type="match status" value="1"/>
</dbReference>
<feature type="domain" description="HAMP" evidence="12">
    <location>
        <begin position="85"/>
        <end position="137"/>
    </location>
</feature>
<keyword evidence="4 9" id="KW-0472">Membrane</keyword>
<dbReference type="GO" id="GO:0007165">
    <property type="term" value="P:signal transduction"/>
    <property type="evidence" value="ECO:0007669"/>
    <property type="project" value="UniProtKB-KW"/>
</dbReference>
<dbReference type="Gene3D" id="1.10.287.950">
    <property type="entry name" value="Methyl-accepting chemotaxis protein"/>
    <property type="match status" value="1"/>
</dbReference>
<protein>
    <submittedName>
        <fullName evidence="13">Methyl-accepting chemotaxis protein</fullName>
    </submittedName>
</protein>
<feature type="domain" description="T-SNARE coiled-coil homology" evidence="11">
    <location>
        <begin position="326"/>
        <end position="388"/>
    </location>
</feature>
<dbReference type="InterPro" id="IPR004089">
    <property type="entry name" value="MCPsignal_dom"/>
</dbReference>
<sequence length="443" mass="47671">MGIKNWLLNATVNSIKFKLVLAIVIVQVLSTNIGQAVNYLLDRSGEVIEIVGGDSKYIEGNIGFMVSSGLSILISVFIIVFVYDKLVLKRLKKVLGYTEQLGEGVLSGELKFGGNDEISRLGHSLDKSAAQIKSLVSGIAAISGNINTASYELMESARNSSASMNTIHTTSSILADDALSLLHSTQEANSSFEQIHEQNRLLLANAGSALSSADEMENRAVQMSRQVKASLEQAEQTYREKQDNILKAIAAGAIVEEISVISHSVKAISSQTHLLALNASIEAARAGEQGRGFEVVAGEVKKLADQSTQAITGIEELVTQVREVFDHLSRSSQDVLEYIDHNVKAEYELLLQTGRQYQSDAALIHRISTEVNGAAGLMNTSIKEISKVIDTVVDTSGNASAYTAEINASLTDISAVMNEAAVSMEQQSALASQLTESVKRFTF</sequence>
<evidence type="ECO:0000256" key="4">
    <source>
        <dbReference type="ARBA" id="ARBA00023136"/>
    </source>
</evidence>
<dbReference type="OrthoDB" id="9760371at2"/>
<evidence type="ECO:0000259" key="11">
    <source>
        <dbReference type="PROSITE" id="PS50192"/>
    </source>
</evidence>
<evidence type="ECO:0000313" key="13">
    <source>
        <dbReference type="EMBL" id="SDJ92823.1"/>
    </source>
</evidence>
<dbReference type="RefSeq" id="WP_090716717.1">
    <property type="nucleotide sequence ID" value="NZ_CBCSKY010000015.1"/>
</dbReference>
<evidence type="ECO:0000256" key="1">
    <source>
        <dbReference type="ARBA" id="ARBA00004429"/>
    </source>
</evidence>
<evidence type="ECO:0000256" key="7">
    <source>
        <dbReference type="PROSITE-ProRule" id="PRU00284"/>
    </source>
</evidence>
<comment type="subcellular location">
    <subcellularLocation>
        <location evidence="1">Cell inner membrane</location>
        <topology evidence="1">Multi-pass membrane protein</topology>
    </subcellularLocation>
</comment>
<gene>
    <name evidence="13" type="ORF">SAMN05216192_12723</name>
</gene>
<dbReference type="Proteomes" id="UP000199050">
    <property type="component" value="Unassembled WGS sequence"/>
</dbReference>
<reference evidence="14" key="1">
    <citation type="submission" date="2016-10" db="EMBL/GenBank/DDBJ databases">
        <authorList>
            <person name="Varghese N."/>
            <person name="Submissions S."/>
        </authorList>
    </citation>
    <scope>NUCLEOTIDE SEQUENCE [LARGE SCALE GENOMIC DNA]</scope>
    <source>
        <strain evidence="14">CGMCC 1.11012</strain>
    </source>
</reference>
<dbReference type="STRING" id="1174501.SAMN05216192_12723"/>
<keyword evidence="2" id="KW-1003">Cell membrane</keyword>
<dbReference type="InterPro" id="IPR003660">
    <property type="entry name" value="HAMP_dom"/>
</dbReference>
<evidence type="ECO:0000256" key="9">
    <source>
        <dbReference type="SAM" id="Phobius"/>
    </source>
</evidence>
<dbReference type="PANTHER" id="PTHR32089:SF112">
    <property type="entry name" value="LYSOZYME-LIKE PROTEIN-RELATED"/>
    <property type="match status" value="1"/>
</dbReference>
<evidence type="ECO:0000259" key="10">
    <source>
        <dbReference type="PROSITE" id="PS50111"/>
    </source>
</evidence>
<comment type="similarity">
    <text evidence="6">Belongs to the methyl-accepting chemotaxis (MCP) protein family.</text>
</comment>
<dbReference type="InterPro" id="IPR000727">
    <property type="entry name" value="T_SNARE_dom"/>
</dbReference>
<dbReference type="EMBL" id="FNDX01000027">
    <property type="protein sequence ID" value="SDJ92823.1"/>
    <property type="molecule type" value="Genomic_DNA"/>
</dbReference>
<dbReference type="SMART" id="SM00283">
    <property type="entry name" value="MA"/>
    <property type="match status" value="1"/>
</dbReference>
<dbReference type="PANTHER" id="PTHR32089">
    <property type="entry name" value="METHYL-ACCEPTING CHEMOTAXIS PROTEIN MCPB"/>
    <property type="match status" value="1"/>
</dbReference>
<dbReference type="PROSITE" id="PS50192">
    <property type="entry name" value="T_SNARE"/>
    <property type="match status" value="1"/>
</dbReference>
<evidence type="ECO:0000313" key="14">
    <source>
        <dbReference type="Proteomes" id="UP000199050"/>
    </source>
</evidence>
<evidence type="ECO:0000256" key="6">
    <source>
        <dbReference type="ARBA" id="ARBA00029447"/>
    </source>
</evidence>
<keyword evidence="3" id="KW-0997">Cell inner membrane</keyword>
<feature type="coiled-coil region" evidence="8">
    <location>
        <begin position="213"/>
        <end position="251"/>
    </location>
</feature>
<dbReference type="SUPFAM" id="SSF58104">
    <property type="entry name" value="Methyl-accepting chemotaxis protein (MCP) signaling domain"/>
    <property type="match status" value="1"/>
</dbReference>
<dbReference type="Pfam" id="PF00015">
    <property type="entry name" value="MCPsignal"/>
    <property type="match status" value="1"/>
</dbReference>
<keyword evidence="9" id="KW-1133">Transmembrane helix</keyword>
<feature type="transmembrane region" description="Helical" evidence="9">
    <location>
        <begin position="61"/>
        <end position="83"/>
    </location>
</feature>
<keyword evidence="8" id="KW-0175">Coiled coil</keyword>
<keyword evidence="5 7" id="KW-0807">Transducer</keyword>
<dbReference type="PROSITE" id="PS50111">
    <property type="entry name" value="CHEMOTAXIS_TRANSDUC_2"/>
    <property type="match status" value="1"/>
</dbReference>
<feature type="domain" description="Methyl-accepting transducer" evidence="10">
    <location>
        <begin position="156"/>
        <end position="414"/>
    </location>
</feature>
<evidence type="ECO:0000259" key="12">
    <source>
        <dbReference type="PROSITE" id="PS50885"/>
    </source>
</evidence>
<feature type="transmembrane region" description="Helical" evidence="9">
    <location>
        <begin position="20"/>
        <end position="41"/>
    </location>
</feature>
<proteinExistence type="inferred from homology"/>
<evidence type="ECO:0000256" key="2">
    <source>
        <dbReference type="ARBA" id="ARBA00022475"/>
    </source>
</evidence>
<evidence type="ECO:0000256" key="5">
    <source>
        <dbReference type="ARBA" id="ARBA00023224"/>
    </source>
</evidence>
<name>A0A1G8XQT4_9BACL</name>